<dbReference type="PANTHER" id="PTHR30469:SF15">
    <property type="entry name" value="HLYD FAMILY OF SECRETION PROTEINS"/>
    <property type="match status" value="1"/>
</dbReference>
<dbReference type="Proteomes" id="UP000002482">
    <property type="component" value="Chromosome"/>
</dbReference>
<dbReference type="Gene3D" id="2.40.420.20">
    <property type="match status" value="1"/>
</dbReference>
<dbReference type="InterPro" id="IPR058792">
    <property type="entry name" value="Beta-barrel_RND_2"/>
</dbReference>
<accession>F0QAY4</accession>
<evidence type="ECO:0000313" key="6">
    <source>
        <dbReference type="Proteomes" id="UP000002482"/>
    </source>
</evidence>
<dbReference type="Gene3D" id="2.40.30.170">
    <property type="match status" value="1"/>
</dbReference>
<dbReference type="KEGG" id="aaa:Acav_4599"/>
<feature type="domain" description="CusB-like beta-barrel" evidence="3">
    <location>
        <begin position="261"/>
        <end position="325"/>
    </location>
</feature>
<dbReference type="PANTHER" id="PTHR30469">
    <property type="entry name" value="MULTIDRUG RESISTANCE PROTEIN MDTA"/>
    <property type="match status" value="1"/>
</dbReference>
<proteinExistence type="inferred from homology"/>
<organism evidence="5 6">
    <name type="scientific">Paracidovorax avenae (strain ATCC 19860 / DSM 7227 / CCUG 15838 / JCM 20985 / LMG 2117 / NCPPB 1011)</name>
    <name type="common">Acidovorax avenae</name>
    <dbReference type="NCBI Taxonomy" id="643561"/>
    <lineage>
        <taxon>Bacteria</taxon>
        <taxon>Pseudomonadati</taxon>
        <taxon>Pseudomonadota</taxon>
        <taxon>Betaproteobacteria</taxon>
        <taxon>Burkholderiales</taxon>
        <taxon>Comamonadaceae</taxon>
        <taxon>Paracidovorax</taxon>
    </lineage>
</organism>
<dbReference type="InterPro" id="IPR006143">
    <property type="entry name" value="RND_pump_MFP"/>
</dbReference>
<evidence type="ECO:0000256" key="1">
    <source>
        <dbReference type="ARBA" id="ARBA00009477"/>
    </source>
</evidence>
<gene>
    <name evidence="5" type="ordered locus">Acav_4599</name>
</gene>
<dbReference type="InterPro" id="IPR058637">
    <property type="entry name" value="YknX-like_C"/>
</dbReference>
<name>F0QAY4_PARA1</name>
<feature type="domain" description="YknX-like C-terminal permuted SH3-like" evidence="4">
    <location>
        <begin position="335"/>
        <end position="403"/>
    </location>
</feature>
<feature type="region of interest" description="Disordered" evidence="2">
    <location>
        <begin position="1"/>
        <end position="24"/>
    </location>
</feature>
<keyword evidence="6" id="KW-1185">Reference proteome</keyword>
<protein>
    <submittedName>
        <fullName evidence="5">Efflux transporter, RND family, MFP subunit</fullName>
    </submittedName>
</protein>
<dbReference type="NCBIfam" id="TIGR01730">
    <property type="entry name" value="RND_mfp"/>
    <property type="match status" value="1"/>
</dbReference>
<sequence length="424" mass="44191">MRGGTRPYTDQRLQRPAPNRFNDRNSRTLSMLRLRSRPSLLLALSAACLAAVAGGALVLATPGASHAEAAKGKDAAAPAPRPALTVTTTTPRRESLAARLPANGNVAAWQEASIGTESNGLRLTEVRVNVGDTVRAGQVLAVFSADTVQAELAQSRASLLEARASAAEAAANAERARTLQASGALSQQQIQQYTTASETAAARVEAAQAALSAQQLRLKHAQVLAPDSGVISARTATVGAVVGAGTELFRMVRKGRLEWRAEVTSSELPRVRPGIRARITAASGAEVEGTVRVVAPTVDPQTRNALVYVDLPAHPDIRAGMFARGDFLLAQRETLTIPQSAVVVRDGFSAVFEVGDGGRVAMRQVKTGQRNGDRVEILSGLQERATLVERGGAFLNDGDTVRVEASGAAAPAAAPAAKSASAAR</sequence>
<dbReference type="Gene3D" id="1.10.287.470">
    <property type="entry name" value="Helix hairpin bin"/>
    <property type="match status" value="1"/>
</dbReference>
<reference evidence="5" key="1">
    <citation type="submission" date="2011-02" db="EMBL/GenBank/DDBJ databases">
        <title>Complete sequence of Acidovorax avenae subsp. avenae ATCC 19860.</title>
        <authorList>
            <consortium name="US DOE Joint Genome Institute"/>
            <person name="Lucas S."/>
            <person name="Copeland A."/>
            <person name="Lapidus A."/>
            <person name="Cheng J.-F."/>
            <person name="Goodwin L."/>
            <person name="Pitluck S."/>
            <person name="Chertkov O."/>
            <person name="Held B."/>
            <person name="Detter J.C."/>
            <person name="Han C."/>
            <person name="Tapia R."/>
            <person name="Land M."/>
            <person name="Hauser L."/>
            <person name="Kyrpides N."/>
            <person name="Ivanova N."/>
            <person name="Ovchinnikova G."/>
            <person name="Pagani I."/>
            <person name="Gordon S."/>
            <person name="Woyke T."/>
        </authorList>
    </citation>
    <scope>NUCLEOTIDE SEQUENCE</scope>
    <source>
        <strain evidence="5">ATCC 19860</strain>
    </source>
</reference>
<dbReference type="Pfam" id="PF25989">
    <property type="entry name" value="YknX_C"/>
    <property type="match status" value="1"/>
</dbReference>
<dbReference type="GO" id="GO:1990281">
    <property type="term" value="C:efflux pump complex"/>
    <property type="evidence" value="ECO:0007669"/>
    <property type="project" value="TreeGrafter"/>
</dbReference>
<dbReference type="GO" id="GO:0015562">
    <property type="term" value="F:efflux transmembrane transporter activity"/>
    <property type="evidence" value="ECO:0007669"/>
    <property type="project" value="TreeGrafter"/>
</dbReference>
<comment type="similarity">
    <text evidence="1">Belongs to the membrane fusion protein (MFP) (TC 8.A.1) family.</text>
</comment>
<evidence type="ECO:0000256" key="2">
    <source>
        <dbReference type="SAM" id="MobiDB-lite"/>
    </source>
</evidence>
<evidence type="ECO:0000259" key="3">
    <source>
        <dbReference type="Pfam" id="PF25954"/>
    </source>
</evidence>
<evidence type="ECO:0000313" key="5">
    <source>
        <dbReference type="EMBL" id="ADX48479.1"/>
    </source>
</evidence>
<dbReference type="Gene3D" id="2.40.50.100">
    <property type="match status" value="1"/>
</dbReference>
<dbReference type="OrthoDB" id="10524at2"/>
<dbReference type="AlphaFoldDB" id="F0QAY4"/>
<dbReference type="EMBL" id="CP002521">
    <property type="protein sequence ID" value="ADX48479.1"/>
    <property type="molecule type" value="Genomic_DNA"/>
</dbReference>
<dbReference type="Pfam" id="PF25954">
    <property type="entry name" value="Beta-barrel_RND_2"/>
    <property type="match status" value="1"/>
</dbReference>
<dbReference type="HOGENOM" id="CLU_018816_1_3_4"/>
<dbReference type="SUPFAM" id="SSF111369">
    <property type="entry name" value="HlyD-like secretion proteins"/>
    <property type="match status" value="1"/>
</dbReference>
<evidence type="ECO:0000259" key="4">
    <source>
        <dbReference type="Pfam" id="PF25989"/>
    </source>
</evidence>